<dbReference type="Gene3D" id="3.30.360.10">
    <property type="entry name" value="Dihydrodipicolinate Reductase, domain 2"/>
    <property type="match status" value="1"/>
</dbReference>
<dbReference type="UniPathway" id="UPA00115">
    <property type="reaction ID" value="UER00408"/>
</dbReference>
<dbReference type="NCBIfam" id="TIGR00871">
    <property type="entry name" value="zwf"/>
    <property type="match status" value="1"/>
</dbReference>
<dbReference type="GO" id="GO:0050661">
    <property type="term" value="F:NADP binding"/>
    <property type="evidence" value="ECO:0007669"/>
    <property type="project" value="InterPro"/>
</dbReference>
<keyword evidence="5 8" id="KW-0560">Oxidoreductase</keyword>
<dbReference type="PIRSF" id="PIRSF000110">
    <property type="entry name" value="G6PD"/>
    <property type="match status" value="1"/>
</dbReference>
<dbReference type="InterPro" id="IPR001282">
    <property type="entry name" value="G6P_DH"/>
</dbReference>
<sequence length="499" mass="57583">MNDHKKGEEGLKGMKDYQDPHIFVIGGASGDLAKRKIYPSLWSLYKNDLMPKNTFFVGYSRSKLTVSTIRKAVEKYFGNIGNDIDKLEEFWKRNFYIAAESYDHSESFERLDIHITQISEKAHRIFYLALPPEVYVPFSQLVHDHCMARGDSSTRVVVEKPFGHDSESSANLSDHLSNLFTEEQLYRTDHYLGKEMVQNLVFQRFGNRVFSPIWNRDNIASVVISFKENFGTYGRLGYFDQSGIIRDIMQNHLLQILSIIAMEKPVSLNAEDIRDEKVKVLKCIAPIELDNVVLGQYKGDPNGTTDESKKGYLDDETLQDKGSITPTFATTVLYVKNERWDGVPFILRAGKALNERKCEVRVQMKDVPGDIFSKGELARNELVIQIQPNEAIYLKIIGKQPGNSSDCQETELDLTYALRYPGQNLPDAYERLILDIFRNSQTHFVRTDELSEAWRIFTPLLHRIDEERIAPLRYEYGSRGPEESDNLVREHNYTFYRNL</sequence>
<keyword evidence="6 8" id="KW-0119">Carbohydrate metabolism</keyword>
<evidence type="ECO:0000256" key="7">
    <source>
        <dbReference type="ARBA" id="ARBA00047696"/>
    </source>
</evidence>
<dbReference type="Proteomes" id="UP000549394">
    <property type="component" value="Unassembled WGS sequence"/>
</dbReference>
<accession>A0A7I8WA36</accession>
<dbReference type="GO" id="GO:0005829">
    <property type="term" value="C:cytosol"/>
    <property type="evidence" value="ECO:0007669"/>
    <property type="project" value="TreeGrafter"/>
</dbReference>
<dbReference type="InterPro" id="IPR022674">
    <property type="entry name" value="G6P_DH_NAD-bd"/>
</dbReference>
<evidence type="ECO:0000256" key="5">
    <source>
        <dbReference type="ARBA" id="ARBA00023002"/>
    </source>
</evidence>
<feature type="domain" description="Glucose-6-phosphate dehydrogenase C-terminal" evidence="10">
    <location>
        <begin position="203"/>
        <end position="495"/>
    </location>
</feature>
<dbReference type="InterPro" id="IPR036291">
    <property type="entry name" value="NAD(P)-bd_dom_sf"/>
</dbReference>
<dbReference type="SUPFAM" id="SSF51735">
    <property type="entry name" value="NAD(P)-binding Rossmann-fold domains"/>
    <property type="match status" value="1"/>
</dbReference>
<dbReference type="InterPro" id="IPR022675">
    <property type="entry name" value="G6P_DH_C"/>
</dbReference>
<evidence type="ECO:0000259" key="10">
    <source>
        <dbReference type="Pfam" id="PF02781"/>
    </source>
</evidence>
<evidence type="ECO:0000256" key="2">
    <source>
        <dbReference type="ARBA" id="ARBA00009975"/>
    </source>
</evidence>
<dbReference type="Pfam" id="PF02781">
    <property type="entry name" value="G6PD_C"/>
    <property type="match status" value="1"/>
</dbReference>
<dbReference type="Pfam" id="PF00479">
    <property type="entry name" value="G6PD_N"/>
    <property type="match status" value="1"/>
</dbReference>
<keyword evidence="4 8" id="KW-0521">NADP</keyword>
<feature type="domain" description="Glucose-6-phosphate dehydrogenase NAD-binding" evidence="9">
    <location>
        <begin position="24"/>
        <end position="199"/>
    </location>
</feature>
<dbReference type="EMBL" id="CAJFCJ010000024">
    <property type="protein sequence ID" value="CAD5124954.1"/>
    <property type="molecule type" value="Genomic_DNA"/>
</dbReference>
<dbReference type="GO" id="GO:0006006">
    <property type="term" value="P:glucose metabolic process"/>
    <property type="evidence" value="ECO:0007669"/>
    <property type="project" value="UniProtKB-KW"/>
</dbReference>
<dbReference type="PRINTS" id="PR00079">
    <property type="entry name" value="G6PDHDRGNASE"/>
</dbReference>
<dbReference type="Gene3D" id="3.40.50.720">
    <property type="entry name" value="NAD(P)-binding Rossmann-like Domain"/>
    <property type="match status" value="1"/>
</dbReference>
<comment type="function">
    <text evidence="8">Catalyzes the rate-limiting step of the oxidative pentose-phosphate pathway, which represents a route for the dissimilation of carbohydrates besides glycolysis.</text>
</comment>
<organism evidence="11 12">
    <name type="scientific">Dimorphilus gyrociliatus</name>
    <dbReference type="NCBI Taxonomy" id="2664684"/>
    <lineage>
        <taxon>Eukaryota</taxon>
        <taxon>Metazoa</taxon>
        <taxon>Spiralia</taxon>
        <taxon>Lophotrochozoa</taxon>
        <taxon>Annelida</taxon>
        <taxon>Polychaeta</taxon>
        <taxon>Polychaeta incertae sedis</taxon>
        <taxon>Dinophilidae</taxon>
        <taxon>Dimorphilus</taxon>
    </lineage>
</organism>
<gene>
    <name evidence="11" type="ORF">DGYR_LOCUS12423</name>
</gene>
<dbReference type="InterPro" id="IPR019796">
    <property type="entry name" value="G6P_DH_AS"/>
</dbReference>
<dbReference type="PROSITE" id="PS00069">
    <property type="entry name" value="G6P_DEHYDROGENASE"/>
    <property type="match status" value="1"/>
</dbReference>
<comment type="caution">
    <text evidence="11">The sequence shown here is derived from an EMBL/GenBank/DDBJ whole genome shotgun (WGS) entry which is preliminary data.</text>
</comment>
<evidence type="ECO:0000313" key="11">
    <source>
        <dbReference type="EMBL" id="CAD5124954.1"/>
    </source>
</evidence>
<evidence type="ECO:0000313" key="12">
    <source>
        <dbReference type="Proteomes" id="UP000549394"/>
    </source>
</evidence>
<dbReference type="HAMAP" id="MF_00966">
    <property type="entry name" value="G6PD"/>
    <property type="match status" value="1"/>
</dbReference>
<comment type="pathway">
    <text evidence="1 8">Carbohydrate degradation; pentose phosphate pathway; D-ribulose 5-phosphate from D-glucose 6-phosphate (oxidative stage): step 1/3.</text>
</comment>
<dbReference type="EC" id="1.1.1.49" evidence="8"/>
<protein>
    <recommendedName>
        <fullName evidence="8">Glucose-6-phosphate 1-dehydrogenase</fullName>
        <ecNumber evidence="8">1.1.1.49</ecNumber>
    </recommendedName>
</protein>
<dbReference type="GO" id="GO:0004345">
    <property type="term" value="F:glucose-6-phosphate dehydrogenase activity"/>
    <property type="evidence" value="ECO:0007669"/>
    <property type="project" value="UniProtKB-EC"/>
</dbReference>
<dbReference type="PANTHER" id="PTHR23429:SF0">
    <property type="entry name" value="GLUCOSE-6-PHOSPHATE 1-DEHYDROGENASE"/>
    <property type="match status" value="1"/>
</dbReference>
<reference evidence="11 12" key="1">
    <citation type="submission" date="2020-08" db="EMBL/GenBank/DDBJ databases">
        <authorList>
            <person name="Hejnol A."/>
        </authorList>
    </citation>
    <scope>NUCLEOTIDE SEQUENCE [LARGE SCALE GENOMIC DNA]</scope>
</reference>
<evidence type="ECO:0000259" key="9">
    <source>
        <dbReference type="Pfam" id="PF00479"/>
    </source>
</evidence>
<dbReference type="SUPFAM" id="SSF55347">
    <property type="entry name" value="Glyceraldehyde-3-phosphate dehydrogenase-like, C-terminal domain"/>
    <property type="match status" value="1"/>
</dbReference>
<name>A0A7I8WA36_9ANNE</name>
<keyword evidence="3 8" id="KW-0313">Glucose metabolism</keyword>
<evidence type="ECO:0000256" key="6">
    <source>
        <dbReference type="ARBA" id="ARBA00023277"/>
    </source>
</evidence>
<dbReference type="OrthoDB" id="60984at2759"/>
<evidence type="ECO:0000256" key="1">
    <source>
        <dbReference type="ARBA" id="ARBA00004937"/>
    </source>
</evidence>
<evidence type="ECO:0000256" key="3">
    <source>
        <dbReference type="ARBA" id="ARBA00022526"/>
    </source>
</evidence>
<dbReference type="PANTHER" id="PTHR23429">
    <property type="entry name" value="GLUCOSE-6-PHOSPHATE 1-DEHYDROGENASE G6PD"/>
    <property type="match status" value="1"/>
</dbReference>
<comment type="catalytic activity">
    <reaction evidence="7">
        <text>D-glucose 6-phosphate + NADP(+) = 6-phospho-D-glucono-1,5-lactone + NADPH + H(+)</text>
        <dbReference type="Rhea" id="RHEA:15841"/>
        <dbReference type="ChEBI" id="CHEBI:15378"/>
        <dbReference type="ChEBI" id="CHEBI:57783"/>
        <dbReference type="ChEBI" id="CHEBI:57955"/>
        <dbReference type="ChEBI" id="CHEBI:58349"/>
        <dbReference type="ChEBI" id="CHEBI:61548"/>
        <dbReference type="EC" id="1.1.1.49"/>
    </reaction>
    <physiologicalReaction direction="left-to-right" evidence="7">
        <dbReference type="Rhea" id="RHEA:15842"/>
    </physiologicalReaction>
</comment>
<keyword evidence="12" id="KW-1185">Reference proteome</keyword>
<evidence type="ECO:0000256" key="8">
    <source>
        <dbReference type="RuleBase" id="RU362120"/>
    </source>
</evidence>
<proteinExistence type="inferred from homology"/>
<dbReference type="AlphaFoldDB" id="A0A7I8WA36"/>
<comment type="similarity">
    <text evidence="2 8">Belongs to the glucose-6-phosphate dehydrogenase family.</text>
</comment>
<dbReference type="GO" id="GO:0009051">
    <property type="term" value="P:pentose-phosphate shunt, oxidative branch"/>
    <property type="evidence" value="ECO:0007669"/>
    <property type="project" value="TreeGrafter"/>
</dbReference>
<evidence type="ECO:0000256" key="4">
    <source>
        <dbReference type="ARBA" id="ARBA00022857"/>
    </source>
</evidence>